<dbReference type="PRINTS" id="PR00344">
    <property type="entry name" value="BCTRLSENSOR"/>
</dbReference>
<comment type="subcellular location">
    <subcellularLocation>
        <location evidence="2">Cell membrane</location>
        <topology evidence="2">Multi-pass membrane protein</topology>
    </subcellularLocation>
</comment>
<dbReference type="Pfam" id="PF02518">
    <property type="entry name" value="HATPase_c"/>
    <property type="match status" value="1"/>
</dbReference>
<evidence type="ECO:0000259" key="15">
    <source>
        <dbReference type="PROSITE" id="PS50109"/>
    </source>
</evidence>
<feature type="domain" description="PAS" evidence="17">
    <location>
        <begin position="1032"/>
        <end position="1102"/>
    </location>
</feature>
<dbReference type="InterPro" id="IPR003661">
    <property type="entry name" value="HisK_dim/P_dom"/>
</dbReference>
<dbReference type="CDD" id="cd00130">
    <property type="entry name" value="PAS"/>
    <property type="match status" value="2"/>
</dbReference>
<proteinExistence type="predicted"/>
<dbReference type="CDD" id="cd00082">
    <property type="entry name" value="HisKA"/>
    <property type="match status" value="1"/>
</dbReference>
<evidence type="ECO:0000313" key="20">
    <source>
        <dbReference type="EMBL" id="WNC71358.1"/>
    </source>
</evidence>
<evidence type="ECO:0000259" key="16">
    <source>
        <dbReference type="PROSITE" id="PS50110"/>
    </source>
</evidence>
<evidence type="ECO:0000256" key="10">
    <source>
        <dbReference type="ARBA" id="ARBA00023012"/>
    </source>
</evidence>
<evidence type="ECO:0000259" key="19">
    <source>
        <dbReference type="PROSITE" id="PS50894"/>
    </source>
</evidence>
<protein>
    <recommendedName>
        <fullName evidence="3">histidine kinase</fullName>
        <ecNumber evidence="3">2.7.13.3</ecNumber>
    </recommendedName>
</protein>
<gene>
    <name evidence="20" type="ORF">RGQ13_14665</name>
</gene>
<dbReference type="Gene3D" id="3.40.190.10">
    <property type="entry name" value="Periplasmic binding protein-like II"/>
    <property type="match status" value="4"/>
</dbReference>
<dbReference type="Gene3D" id="3.40.50.2300">
    <property type="match status" value="1"/>
</dbReference>
<reference evidence="21" key="1">
    <citation type="submission" date="2023-09" db="EMBL/GenBank/DDBJ databases">
        <authorList>
            <person name="Zhang C."/>
        </authorList>
    </citation>
    <scope>NUCLEOTIDE SEQUENCE [LARGE SCALE GENOMIC DNA]</scope>
    <source>
        <strain evidence="21">SQ149</strain>
    </source>
</reference>
<feature type="domain" description="Response regulatory" evidence="16">
    <location>
        <begin position="1550"/>
        <end position="1673"/>
    </location>
</feature>
<keyword evidence="10" id="KW-0902">Two-component regulatory system</keyword>
<keyword evidence="4" id="KW-1003">Cell membrane</keyword>
<dbReference type="SUPFAM" id="SSF53850">
    <property type="entry name" value="Periplasmic binding protein-like II"/>
    <property type="match status" value="2"/>
</dbReference>
<dbReference type="SMART" id="SM00086">
    <property type="entry name" value="PAC"/>
    <property type="match status" value="2"/>
</dbReference>
<dbReference type="InterPro" id="IPR001638">
    <property type="entry name" value="Solute-binding_3/MltF_N"/>
</dbReference>
<feature type="transmembrane region" description="Helical" evidence="14">
    <location>
        <begin position="645"/>
        <end position="665"/>
    </location>
</feature>
<dbReference type="Gene3D" id="1.20.120.160">
    <property type="entry name" value="HPT domain"/>
    <property type="match status" value="1"/>
</dbReference>
<dbReference type="InterPro" id="IPR011006">
    <property type="entry name" value="CheY-like_superfamily"/>
</dbReference>
<dbReference type="Pfam" id="PF09084">
    <property type="entry name" value="NMT1"/>
    <property type="match status" value="1"/>
</dbReference>
<evidence type="ECO:0000256" key="3">
    <source>
        <dbReference type="ARBA" id="ARBA00012438"/>
    </source>
</evidence>
<dbReference type="SUPFAM" id="SSF47384">
    <property type="entry name" value="Homodimeric domain of signal transducing histidine kinase"/>
    <property type="match status" value="1"/>
</dbReference>
<dbReference type="PROSITE" id="PS50109">
    <property type="entry name" value="HIS_KIN"/>
    <property type="match status" value="1"/>
</dbReference>
<dbReference type="Pfam" id="PF00072">
    <property type="entry name" value="Response_reg"/>
    <property type="match status" value="1"/>
</dbReference>
<dbReference type="SMART" id="SM00387">
    <property type="entry name" value="HATPase_c"/>
    <property type="match status" value="1"/>
</dbReference>
<feature type="domain" description="HPt" evidence="19">
    <location>
        <begin position="1713"/>
        <end position="1806"/>
    </location>
</feature>
<feature type="domain" description="Histidine kinase" evidence="15">
    <location>
        <begin position="1301"/>
        <end position="1522"/>
    </location>
</feature>
<dbReference type="InterPro" id="IPR001789">
    <property type="entry name" value="Sig_transdc_resp-reg_receiver"/>
</dbReference>
<evidence type="ECO:0000256" key="11">
    <source>
        <dbReference type="ARBA" id="ARBA00023136"/>
    </source>
</evidence>
<dbReference type="SUPFAM" id="SSF52172">
    <property type="entry name" value="CheY-like"/>
    <property type="match status" value="1"/>
</dbReference>
<keyword evidence="5 13" id="KW-0597">Phosphoprotein</keyword>
<dbReference type="EMBL" id="CP134145">
    <property type="protein sequence ID" value="WNC71358.1"/>
    <property type="molecule type" value="Genomic_DNA"/>
</dbReference>
<dbReference type="NCBIfam" id="TIGR00229">
    <property type="entry name" value="sensory_box"/>
    <property type="match status" value="2"/>
</dbReference>
<dbReference type="Gene3D" id="1.10.287.130">
    <property type="match status" value="1"/>
</dbReference>
<dbReference type="Pfam" id="PF08448">
    <property type="entry name" value="PAS_4"/>
    <property type="match status" value="1"/>
</dbReference>
<dbReference type="SMART" id="SM00091">
    <property type="entry name" value="PAS"/>
    <property type="match status" value="2"/>
</dbReference>
<dbReference type="EC" id="2.7.13.3" evidence="3"/>
<feature type="transmembrane region" description="Helical" evidence="14">
    <location>
        <begin position="12"/>
        <end position="30"/>
    </location>
</feature>
<evidence type="ECO:0000256" key="12">
    <source>
        <dbReference type="PROSITE-ProRule" id="PRU00110"/>
    </source>
</evidence>
<evidence type="ECO:0000256" key="4">
    <source>
        <dbReference type="ARBA" id="ARBA00022475"/>
    </source>
</evidence>
<dbReference type="InterPro" id="IPR005467">
    <property type="entry name" value="His_kinase_dom"/>
</dbReference>
<dbReference type="InterPro" id="IPR036890">
    <property type="entry name" value="HATPase_C_sf"/>
</dbReference>
<evidence type="ECO:0000259" key="18">
    <source>
        <dbReference type="PROSITE" id="PS50113"/>
    </source>
</evidence>
<evidence type="ECO:0000256" key="6">
    <source>
        <dbReference type="ARBA" id="ARBA00022692"/>
    </source>
</evidence>
<dbReference type="InterPro" id="IPR000700">
    <property type="entry name" value="PAS-assoc_C"/>
</dbReference>
<dbReference type="InterPro" id="IPR015168">
    <property type="entry name" value="SsuA/THI5"/>
</dbReference>
<dbReference type="InterPro" id="IPR036097">
    <property type="entry name" value="HisK_dim/P_sf"/>
</dbReference>
<evidence type="ECO:0000256" key="8">
    <source>
        <dbReference type="ARBA" id="ARBA00022840"/>
    </source>
</evidence>
<dbReference type="CDD" id="cd00088">
    <property type="entry name" value="HPT"/>
    <property type="match status" value="1"/>
</dbReference>
<evidence type="ECO:0000256" key="7">
    <source>
        <dbReference type="ARBA" id="ARBA00022741"/>
    </source>
</evidence>
<evidence type="ECO:0000256" key="1">
    <source>
        <dbReference type="ARBA" id="ARBA00000085"/>
    </source>
</evidence>
<keyword evidence="11 14" id="KW-0472">Membrane</keyword>
<comment type="catalytic activity">
    <reaction evidence="1">
        <text>ATP + protein L-histidine = ADP + protein N-phospho-L-histidine.</text>
        <dbReference type="EC" id="2.7.13.3"/>
    </reaction>
</comment>
<dbReference type="SMART" id="SM00062">
    <property type="entry name" value="PBPb"/>
    <property type="match status" value="1"/>
</dbReference>
<dbReference type="SUPFAM" id="SSF55785">
    <property type="entry name" value="PYP-like sensor domain (PAS domain)"/>
    <property type="match status" value="2"/>
</dbReference>
<dbReference type="SMART" id="SM00388">
    <property type="entry name" value="HisKA"/>
    <property type="match status" value="1"/>
</dbReference>
<dbReference type="Pfam" id="PF01627">
    <property type="entry name" value="Hpt"/>
    <property type="match status" value="1"/>
</dbReference>
<feature type="domain" description="PAS" evidence="17">
    <location>
        <begin position="1175"/>
        <end position="1204"/>
    </location>
</feature>
<dbReference type="InterPro" id="IPR004358">
    <property type="entry name" value="Sig_transdc_His_kin-like_C"/>
</dbReference>
<dbReference type="InterPro" id="IPR008207">
    <property type="entry name" value="Sig_transdc_His_kin_Hpt_dom"/>
</dbReference>
<dbReference type="PROSITE" id="PS50113">
    <property type="entry name" value="PAC"/>
    <property type="match status" value="2"/>
</dbReference>
<dbReference type="Pfam" id="PF00512">
    <property type="entry name" value="HisKA"/>
    <property type="match status" value="1"/>
</dbReference>
<evidence type="ECO:0000256" key="5">
    <source>
        <dbReference type="ARBA" id="ARBA00022553"/>
    </source>
</evidence>
<dbReference type="Pfam" id="PF00497">
    <property type="entry name" value="SBP_bac_3"/>
    <property type="match status" value="1"/>
</dbReference>
<accession>A0ABY9TRB5</accession>
<dbReference type="CDD" id="cd17546">
    <property type="entry name" value="REC_hyHK_CKI1_RcsC-like"/>
    <property type="match status" value="1"/>
</dbReference>
<dbReference type="Proteomes" id="UP001258994">
    <property type="component" value="Chromosome"/>
</dbReference>
<evidence type="ECO:0000256" key="2">
    <source>
        <dbReference type="ARBA" id="ARBA00004651"/>
    </source>
</evidence>
<dbReference type="PROSITE" id="PS50110">
    <property type="entry name" value="RESPONSE_REGULATORY"/>
    <property type="match status" value="1"/>
</dbReference>
<evidence type="ECO:0000313" key="21">
    <source>
        <dbReference type="Proteomes" id="UP001258994"/>
    </source>
</evidence>
<keyword evidence="8" id="KW-0067">ATP-binding</keyword>
<dbReference type="InterPro" id="IPR035965">
    <property type="entry name" value="PAS-like_dom_sf"/>
</dbReference>
<feature type="modified residue" description="4-aspartylphosphate" evidence="13">
    <location>
        <position position="1603"/>
    </location>
</feature>
<keyword evidence="21" id="KW-1185">Reference proteome</keyword>
<keyword evidence="6 14" id="KW-0812">Transmembrane</keyword>
<dbReference type="RefSeq" id="WP_348390493.1">
    <property type="nucleotide sequence ID" value="NZ_CP134145.1"/>
</dbReference>
<keyword evidence="9 14" id="KW-1133">Transmembrane helix</keyword>
<dbReference type="Pfam" id="PF13426">
    <property type="entry name" value="PAS_9"/>
    <property type="match status" value="1"/>
</dbReference>
<sequence>MHPFKNSIQSKLLVKIHHLIFIAVASFMIVKPLSAAVPIEAERVIIQLKWSHQFQFAGYYAAIEKGFYTEENLNVVLKELDTEKGFIAPVLSGEAHYGVADAGLLLNRLSGEPVVLLRQIFQYSPRVLTTLADSGITSPYDLKGKLIMRGEDTGDHSIHLMLQDSIGKIDQSNLAPSYDLSAFKNGNTDALESYSTTQLFDLRQAGYKINAIEPRDFDINLYGDNLFTTESEIKEHPSRVDAMIRATTKGWQYALKHPDEIIQLIREKYKPNLSQSRLEFEAQKTAQLIMPDKIPLGSIVPRRFTDIADTYRRAGLINSSDWGDFIYQQQVGNSRFESQFFQGLNKKQQYWLAEHPVLRVGYTSDFAPYVFQIKGKATGYSIDYIKLLAQRLGIKLEFVYDSFTELLNKAKNRELDLIPSALNFPKERETFLNFTQGYKDSGSVIVTRNDTLPVNSAQDLIGRTVALVKGNASSALFKKNFPRIKIITVDDYEEALKLVAFGQVDATTSARTIFINLRRKLMLNNLKVATELVTPEKEDSKIRLAVRKDWPLLVAILEKAMDDLSDDELKVIEDRWLMPVKAKIIVNKKNAVQQNLLLQPQNLLLAILAFLVFLAIIFVLFRRLNRKNKSRLTDQLPSPEINRSLVTLVNGILIAVAIILAWWALENIEDKVKQNMQGSLLAVLNTSQEALKLWSSEQKRQLKSHAVHTEVITETKQQLKNYQQGFELKNTDELKELRTLFGDLQERGDRLGFFIIAPDGTNIFSMRDANLGAVNLIKKQRPDLLRRAFNGEAVMVPPIQSDVPIAGVSAIAGSVMPPTMFFMVPVSDLQGNVMAVLAERFNPHGTFSSLFQLGQIGKTGETYSFNRHGQMLSDSRFYGDLVTTELLQTTNKSILSIQLRDPGVNLVAGYKSNISKDKQDLTRMAKSAIAGNSDLDIHGYRDYRGVPVIGAWSWDESLGLGIAVEIDLDEAMEAYYSARTVVLMTLIITVVTAVFSSLLIMLLTSRSSRQLLAAQAQLERRVEQRTNDLQLSEARLQMVIDNVPGPVFFKDEQGRHQMVNTQFEQATGINREFALGKTDSQLFPPAVANEIIETDKLVISAGKTIQFEEQIPNKTGRLHDYLTTKVPITSATNQGLVGVALDITERKQAELKLKQVLLDFNEQRYVLDQHAIVGVTDLSGTITYANQKFADISGYQVDELIGKNHNMLNSGIHCHKFWQDMYRTVKAGGVWNNEICNRAKDGKIYWVETTIAAFKAEDGKPTAYIAIRTDISARKRYEEKMQRAIAHAEAANIAKSEFVASMSHEIRTPMNGVLGMLDLLSTSALSNEQQHHVKIAQNSGQTLLTLINDILDFSKVEAGKLELEELDFNLPDLLEDIKQTLAFRAEEKGLTLLLDVKGVEHNMVKGDPSRLRQIILNLVSNAIKFTDVGKIIIDAKLKPLNAENLLFECTITDTGIGIPKEAIDGLFDSFTQVDASTTRKFGGTGLGLTICKKLCYLMRGDISVNSELGEGSSFKFNLLFKLVELKNTPKLSNLQDVIPDTLPVWPTKARLLLVEDNQVNQMVLKAMLKRLGLSCDIAGNGLEAIASLQKTPPDAPYTLVFMDCQMPELDGYQTTLQIRTAVAGELYSTVPIIAMTANAMQGDKEKCLTAGMDDYLAKPLKPQSLLAALRKWLFLSQSLKSTGDESKLTAETNDNLTTRLFLAENLLESCGNDQQMAVELLEVFMLHSTIDKDALILAYNNGDNSEVAKLAHKIKGSISYVAAKTLSEQAGTIELMAASNNTIRIAEIMGAFIDGLNVLHAEADAWFDACQCEYIDSK</sequence>
<dbReference type="Gene3D" id="3.30.450.20">
    <property type="entry name" value="PAS domain"/>
    <property type="match status" value="2"/>
</dbReference>
<keyword evidence="7" id="KW-0547">Nucleotide-binding</keyword>
<dbReference type="InterPro" id="IPR003594">
    <property type="entry name" value="HATPase_dom"/>
</dbReference>
<dbReference type="PROSITE" id="PS50894">
    <property type="entry name" value="HPT"/>
    <property type="match status" value="1"/>
</dbReference>
<dbReference type="PANTHER" id="PTHR45339:SF1">
    <property type="entry name" value="HYBRID SIGNAL TRANSDUCTION HISTIDINE KINASE J"/>
    <property type="match status" value="1"/>
</dbReference>
<dbReference type="SUPFAM" id="SSF47226">
    <property type="entry name" value="Histidine-containing phosphotransfer domain, HPT domain"/>
    <property type="match status" value="1"/>
</dbReference>
<dbReference type="PROSITE" id="PS50112">
    <property type="entry name" value="PAS"/>
    <property type="match status" value="2"/>
</dbReference>
<feature type="modified residue" description="Phosphohistidine" evidence="12">
    <location>
        <position position="1752"/>
    </location>
</feature>
<dbReference type="SUPFAM" id="SSF55874">
    <property type="entry name" value="ATPase domain of HSP90 chaperone/DNA topoisomerase II/histidine kinase"/>
    <property type="match status" value="1"/>
</dbReference>
<dbReference type="PANTHER" id="PTHR45339">
    <property type="entry name" value="HYBRID SIGNAL TRANSDUCTION HISTIDINE KINASE J"/>
    <property type="match status" value="1"/>
</dbReference>
<dbReference type="SMART" id="SM00448">
    <property type="entry name" value="REC"/>
    <property type="match status" value="1"/>
</dbReference>
<organism evidence="20 21">
    <name type="scientific">Thalassotalea psychrophila</name>
    <dbReference type="NCBI Taxonomy" id="3065647"/>
    <lineage>
        <taxon>Bacteria</taxon>
        <taxon>Pseudomonadati</taxon>
        <taxon>Pseudomonadota</taxon>
        <taxon>Gammaproteobacteria</taxon>
        <taxon>Alteromonadales</taxon>
        <taxon>Colwelliaceae</taxon>
        <taxon>Thalassotalea</taxon>
    </lineage>
</organism>
<evidence type="ECO:0000259" key="17">
    <source>
        <dbReference type="PROSITE" id="PS50112"/>
    </source>
</evidence>
<dbReference type="CDD" id="cd16922">
    <property type="entry name" value="HATPase_EvgS-ArcB-TorS-like"/>
    <property type="match status" value="1"/>
</dbReference>
<dbReference type="InterPro" id="IPR001610">
    <property type="entry name" value="PAC"/>
</dbReference>
<dbReference type="InterPro" id="IPR013656">
    <property type="entry name" value="PAS_4"/>
</dbReference>
<evidence type="ECO:0000256" key="9">
    <source>
        <dbReference type="ARBA" id="ARBA00022989"/>
    </source>
</evidence>
<dbReference type="Gene3D" id="3.30.565.10">
    <property type="entry name" value="Histidine kinase-like ATPase, C-terminal domain"/>
    <property type="match status" value="1"/>
</dbReference>
<feature type="domain" description="PAC" evidence="18">
    <location>
        <begin position="1105"/>
        <end position="1155"/>
    </location>
</feature>
<feature type="transmembrane region" description="Helical" evidence="14">
    <location>
        <begin position="981"/>
        <end position="1003"/>
    </location>
</feature>
<dbReference type="InterPro" id="IPR036641">
    <property type="entry name" value="HPT_dom_sf"/>
</dbReference>
<feature type="transmembrane region" description="Helical" evidence="14">
    <location>
        <begin position="603"/>
        <end position="624"/>
    </location>
</feature>
<evidence type="ECO:0000256" key="13">
    <source>
        <dbReference type="PROSITE-ProRule" id="PRU00169"/>
    </source>
</evidence>
<feature type="domain" description="PAC" evidence="18">
    <location>
        <begin position="1231"/>
        <end position="1283"/>
    </location>
</feature>
<dbReference type="CDD" id="cd01007">
    <property type="entry name" value="PBP2_BvgS_HisK_like"/>
    <property type="match status" value="1"/>
</dbReference>
<evidence type="ECO:0000256" key="14">
    <source>
        <dbReference type="SAM" id="Phobius"/>
    </source>
</evidence>
<name>A0ABY9TRB5_9GAMM</name>
<dbReference type="InterPro" id="IPR000014">
    <property type="entry name" value="PAS"/>
</dbReference>